<evidence type="ECO:0000313" key="2">
    <source>
        <dbReference type="EMBL" id="MBB4266233.1"/>
    </source>
</evidence>
<dbReference type="InterPro" id="IPR004360">
    <property type="entry name" value="Glyas_Fos-R_dOase_dom"/>
</dbReference>
<dbReference type="InterPro" id="IPR037523">
    <property type="entry name" value="VOC_core"/>
</dbReference>
<dbReference type="EMBL" id="JACIGK010000012">
    <property type="protein sequence ID" value="MBB4266233.1"/>
    <property type="molecule type" value="Genomic_DNA"/>
</dbReference>
<feature type="domain" description="VOC" evidence="1">
    <location>
        <begin position="3"/>
        <end position="123"/>
    </location>
</feature>
<evidence type="ECO:0000259" key="1">
    <source>
        <dbReference type="PROSITE" id="PS51819"/>
    </source>
</evidence>
<dbReference type="AlphaFoldDB" id="A0A7W6RE43"/>
<dbReference type="Proteomes" id="UP000554286">
    <property type="component" value="Unassembled WGS sequence"/>
</dbReference>
<name>A0A7W6RE43_9PROT</name>
<dbReference type="PROSITE" id="PS51819">
    <property type="entry name" value="VOC"/>
    <property type="match status" value="1"/>
</dbReference>
<reference evidence="2 3" key="1">
    <citation type="submission" date="2020-08" db="EMBL/GenBank/DDBJ databases">
        <title>Genome sequencing of Purple Non-Sulfur Bacteria from various extreme environments.</title>
        <authorList>
            <person name="Mayer M."/>
        </authorList>
    </citation>
    <scope>NUCLEOTIDE SEQUENCE [LARGE SCALE GENOMIC DNA]</scope>
    <source>
        <strain evidence="2 3">JA131</strain>
    </source>
</reference>
<proteinExistence type="predicted"/>
<accession>A0A7W6RE43</accession>
<keyword evidence="3" id="KW-1185">Reference proteome</keyword>
<dbReference type="PANTHER" id="PTHR36503">
    <property type="entry name" value="BLR2520 PROTEIN"/>
    <property type="match status" value="1"/>
</dbReference>
<gene>
    <name evidence="2" type="ORF">GGD89_001864</name>
</gene>
<dbReference type="PANTHER" id="PTHR36503:SF1">
    <property type="entry name" value="BLR2520 PROTEIN"/>
    <property type="match status" value="1"/>
</dbReference>
<organism evidence="2 3">
    <name type="scientific">Roseospira visakhapatnamensis</name>
    <dbReference type="NCBI Taxonomy" id="390880"/>
    <lineage>
        <taxon>Bacteria</taxon>
        <taxon>Pseudomonadati</taxon>
        <taxon>Pseudomonadota</taxon>
        <taxon>Alphaproteobacteria</taxon>
        <taxon>Rhodospirillales</taxon>
        <taxon>Rhodospirillaceae</taxon>
        <taxon>Roseospira</taxon>
    </lineage>
</organism>
<sequence>MPAISLITLAVASVPRARAFYEALGMRTSPLGNESVAFLDAGGVVLSLYGREALAGDTGLTDARPGGITLALNVERAEQVGERLADAVAAGARTLKEPREMPWGGVTAYFVDPDGHPWEITWVAEFPLTEDGRIVLAMGDDEDGGGTTA</sequence>
<comment type="caution">
    <text evidence="2">The sequence shown here is derived from an EMBL/GenBank/DDBJ whole genome shotgun (WGS) entry which is preliminary data.</text>
</comment>
<dbReference type="Gene3D" id="3.10.180.10">
    <property type="entry name" value="2,3-Dihydroxybiphenyl 1,2-Dioxygenase, domain 1"/>
    <property type="match status" value="1"/>
</dbReference>
<dbReference type="SUPFAM" id="SSF54593">
    <property type="entry name" value="Glyoxalase/Bleomycin resistance protein/Dihydroxybiphenyl dioxygenase"/>
    <property type="match status" value="1"/>
</dbReference>
<dbReference type="RefSeq" id="WP_184044410.1">
    <property type="nucleotide sequence ID" value="NZ_JACIGK010000012.1"/>
</dbReference>
<dbReference type="Pfam" id="PF00903">
    <property type="entry name" value="Glyoxalase"/>
    <property type="match status" value="1"/>
</dbReference>
<dbReference type="InterPro" id="IPR029068">
    <property type="entry name" value="Glyas_Bleomycin-R_OHBP_Dase"/>
</dbReference>
<protein>
    <recommendedName>
        <fullName evidence="1">VOC domain-containing protein</fullName>
    </recommendedName>
</protein>
<evidence type="ECO:0000313" key="3">
    <source>
        <dbReference type="Proteomes" id="UP000554286"/>
    </source>
</evidence>